<dbReference type="AlphaFoldDB" id="A0A183CIT9"/>
<reference evidence="3" key="3">
    <citation type="submission" date="2016-06" db="UniProtKB">
        <authorList>
            <consortium name="WormBaseParasite"/>
        </authorList>
    </citation>
    <scope>IDENTIFICATION</scope>
</reference>
<dbReference type="WBParaSite" id="GPLIN_001279500">
    <property type="protein sequence ID" value="GPLIN_001279500"/>
    <property type="gene ID" value="GPLIN_001279500"/>
</dbReference>
<organism evidence="2 3">
    <name type="scientific">Globodera pallida</name>
    <name type="common">Potato cyst nematode worm</name>
    <name type="synonym">Heterodera pallida</name>
    <dbReference type="NCBI Taxonomy" id="36090"/>
    <lineage>
        <taxon>Eukaryota</taxon>
        <taxon>Metazoa</taxon>
        <taxon>Ecdysozoa</taxon>
        <taxon>Nematoda</taxon>
        <taxon>Chromadorea</taxon>
        <taxon>Rhabditida</taxon>
        <taxon>Tylenchina</taxon>
        <taxon>Tylenchomorpha</taxon>
        <taxon>Tylenchoidea</taxon>
        <taxon>Heteroderidae</taxon>
        <taxon>Heteroderinae</taxon>
        <taxon>Globodera</taxon>
    </lineage>
</organism>
<protein>
    <submittedName>
        <fullName evidence="3">Uncharacterized protein</fullName>
    </submittedName>
</protein>
<sequence>METRWTHASVKAYREQVRDEVHPHAVPALDVLTMVSAAVTACRGVRACAFVQLTRSGWKRKAVSRGNAFWRSNANGPPSPTGSEAAHGTELELQQQQRQQQPLAEVR</sequence>
<reference evidence="2" key="2">
    <citation type="submission" date="2014-05" db="EMBL/GenBank/DDBJ databases">
        <title>The genome and life-stage specific transcriptomes of Globodera pallida elucidate key aspects of plant parasitism by a cyst nematode.</title>
        <authorList>
            <person name="Cotton J.A."/>
            <person name="Lilley C.J."/>
            <person name="Jones L.M."/>
            <person name="Kikuchi T."/>
            <person name="Reid A.J."/>
            <person name="Thorpe P."/>
            <person name="Tsai I.J."/>
            <person name="Beasley H."/>
            <person name="Blok V."/>
            <person name="Cock P.J.A."/>
            <person name="Van den Akker S.E."/>
            <person name="Holroyd N."/>
            <person name="Hunt M."/>
            <person name="Mantelin S."/>
            <person name="Naghra H."/>
            <person name="Pain A."/>
            <person name="Palomares-Rius J.E."/>
            <person name="Zarowiecki M."/>
            <person name="Berriman M."/>
            <person name="Jones J.T."/>
            <person name="Urwin P.E."/>
        </authorList>
    </citation>
    <scope>NUCLEOTIDE SEQUENCE [LARGE SCALE GENOMIC DNA]</scope>
    <source>
        <strain evidence="2">Lindley</strain>
    </source>
</reference>
<keyword evidence="2" id="KW-1185">Reference proteome</keyword>
<proteinExistence type="predicted"/>
<dbReference type="Proteomes" id="UP000050741">
    <property type="component" value="Unassembled WGS sequence"/>
</dbReference>
<evidence type="ECO:0000256" key="1">
    <source>
        <dbReference type="SAM" id="MobiDB-lite"/>
    </source>
</evidence>
<name>A0A183CIT9_GLOPA</name>
<evidence type="ECO:0000313" key="3">
    <source>
        <dbReference type="WBParaSite" id="GPLIN_001279500"/>
    </source>
</evidence>
<accession>A0A183CIT9</accession>
<feature type="region of interest" description="Disordered" evidence="1">
    <location>
        <begin position="68"/>
        <end position="107"/>
    </location>
</feature>
<evidence type="ECO:0000313" key="2">
    <source>
        <dbReference type="Proteomes" id="UP000050741"/>
    </source>
</evidence>
<reference evidence="2" key="1">
    <citation type="submission" date="2013-12" db="EMBL/GenBank/DDBJ databases">
        <authorList>
            <person name="Aslett M."/>
        </authorList>
    </citation>
    <scope>NUCLEOTIDE SEQUENCE [LARGE SCALE GENOMIC DNA]</scope>
    <source>
        <strain evidence="2">Lindley</strain>
    </source>
</reference>